<evidence type="ECO:0000313" key="1">
    <source>
        <dbReference type="EMBL" id="PTI51145.1"/>
    </source>
</evidence>
<organism evidence="1 2">
    <name type="scientific">Staphylococcus warneri</name>
    <dbReference type="NCBI Taxonomy" id="1292"/>
    <lineage>
        <taxon>Bacteria</taxon>
        <taxon>Bacillati</taxon>
        <taxon>Bacillota</taxon>
        <taxon>Bacilli</taxon>
        <taxon>Bacillales</taxon>
        <taxon>Staphylococcaceae</taxon>
        <taxon>Staphylococcus</taxon>
    </lineage>
</organism>
<reference evidence="1 2" key="1">
    <citation type="journal article" date="2016" name="Front. Microbiol.">
        <title>Comprehensive Phylogenetic Analysis of Bovine Non-aureus Staphylococci Species Based on Whole-Genome Sequencing.</title>
        <authorList>
            <person name="Naushad S."/>
            <person name="Barkema H.W."/>
            <person name="Luby C."/>
            <person name="Condas L.A."/>
            <person name="Nobrega D.B."/>
            <person name="Carson D.A."/>
            <person name="De Buck J."/>
        </authorList>
    </citation>
    <scope>NUCLEOTIDE SEQUENCE [LARGE SCALE GENOMIC DNA]</scope>
    <source>
        <strain evidence="1 2">SNUC 2993</strain>
    </source>
</reference>
<evidence type="ECO:0008006" key="3">
    <source>
        <dbReference type="Google" id="ProtNLM"/>
    </source>
</evidence>
<dbReference type="EMBL" id="PZEV01000016">
    <property type="protein sequence ID" value="PTI51145.1"/>
    <property type="molecule type" value="Genomic_DNA"/>
</dbReference>
<gene>
    <name evidence="1" type="ORF">BU085_06055</name>
</gene>
<dbReference type="Proteomes" id="UP000240717">
    <property type="component" value="Unassembled WGS sequence"/>
</dbReference>
<evidence type="ECO:0000313" key="2">
    <source>
        <dbReference type="Proteomes" id="UP000240717"/>
    </source>
</evidence>
<proteinExistence type="predicted"/>
<comment type="caution">
    <text evidence="1">The sequence shown here is derived from an EMBL/GenBank/DDBJ whole genome shotgun (WGS) entry which is preliminary data.</text>
</comment>
<dbReference type="AlphaFoldDB" id="A0A2T4Q0L7"/>
<accession>A0A2T4Q0L7</accession>
<sequence>MSEPIITTEVEYRVKDELGKWVINKPSAPEYANYNILRSNARPFTGLENFDVEWDEHYIEVTTLETKEMRKTYRIKDLREVQDD</sequence>
<protein>
    <recommendedName>
        <fullName evidence="3">DUF2483 domain-containing protein</fullName>
    </recommendedName>
</protein>
<name>A0A2T4Q0L7_STAWA</name>
<dbReference type="RefSeq" id="WP_107533182.1">
    <property type="nucleotide sequence ID" value="NZ_PZEV01000016.1"/>
</dbReference>